<evidence type="ECO:0000256" key="1">
    <source>
        <dbReference type="ARBA" id="ARBA00004365"/>
    </source>
</evidence>
<dbReference type="Pfam" id="PF22638">
    <property type="entry name" value="FlgK_D1"/>
    <property type="match status" value="1"/>
</dbReference>
<evidence type="ECO:0000256" key="4">
    <source>
        <dbReference type="ARBA" id="ARBA00016244"/>
    </source>
</evidence>
<reference evidence="11 12" key="1">
    <citation type="submission" date="2021-05" db="EMBL/GenBank/DDBJ databases">
        <title>Fusibacter ferrireducens sp. nov., an anaerobic, sulfur- and Fe-reducing bacterium isolated from the mangrove sediment.</title>
        <authorList>
            <person name="Qiu D."/>
        </authorList>
    </citation>
    <scope>NUCLEOTIDE SEQUENCE [LARGE SCALE GENOMIC DNA]</scope>
    <source>
        <strain evidence="11 12">DSM 12116</strain>
    </source>
</reference>
<dbReference type="SUPFAM" id="SSF64518">
    <property type="entry name" value="Phase 1 flagellin"/>
    <property type="match status" value="1"/>
</dbReference>
<keyword evidence="11" id="KW-0969">Cilium</keyword>
<accession>A0ABS5PKY8</accession>
<keyword evidence="12" id="KW-1185">Reference proteome</keyword>
<evidence type="ECO:0000313" key="11">
    <source>
        <dbReference type="EMBL" id="MBS7525793.1"/>
    </source>
</evidence>
<gene>
    <name evidence="7 11" type="primary">flgK</name>
    <name evidence="11" type="ORF">KHM83_03780</name>
</gene>
<dbReference type="PANTHER" id="PTHR30033">
    <property type="entry name" value="FLAGELLAR HOOK-ASSOCIATED PROTEIN 1"/>
    <property type="match status" value="1"/>
</dbReference>
<dbReference type="NCBIfam" id="TIGR02492">
    <property type="entry name" value="flgK_ends"/>
    <property type="match status" value="1"/>
</dbReference>
<dbReference type="PANTHER" id="PTHR30033:SF1">
    <property type="entry name" value="FLAGELLAR HOOK-ASSOCIATED PROTEIN 1"/>
    <property type="match status" value="1"/>
</dbReference>
<sequence>MASGFLGLSISLSGLFANQRSLSVVSHNIANASTEGYSRQVMNTEAYSPEVLPGGMGTLGTGVDVTAVKQVRDEYLDNKYREENSSLAEWEARADVLKQIESIFNEPSDTSIGELLDGYYEALQTLSTEPENLTARTLVRQTTIALTEGVGIISQSLKDLQSELNFQFKESVDQVNSYAEQIAQLNETIYKAELEGGRANDLRDQRNVLVDKLSELVPVDYYEDEQNRFFVLVGGHQLVAHYRADSIEMIERTEKLHEDDGDGLVDIKWADGNDVNVDTGKVAGLLSIRDNVEGDNKGIPYYLDRLNEFVDVLSNTMNEIHETGFGLDGSTGNYMFTIDNMSTAEYQQYLLTDGLNGGAALDITSSVMDGVAALNEDEQQSAINANIKAILANNPDYKDKSVKLINGNYYVTDRVKATEITIASDLEDLNKISASADIEDIPGGTDKILEMVATRYNTSLYDWGAPEDFVKSLVSNLGVDAAQANRMLKNQESLVNEYETSRQSVQGVSLDEEMANMIKFQSAYNANARMVNVYDEMLDLIVNRLGTSGR</sequence>
<keyword evidence="11" id="KW-0966">Cell projection</keyword>
<dbReference type="Pfam" id="PF06429">
    <property type="entry name" value="Flg_bbr_C"/>
    <property type="match status" value="1"/>
</dbReference>
<feature type="domain" description="Flagellar basal body rod protein N-terminal" evidence="8">
    <location>
        <begin position="10"/>
        <end position="37"/>
    </location>
</feature>
<dbReference type="PRINTS" id="PR01005">
    <property type="entry name" value="FLGHOOKAP1"/>
</dbReference>
<dbReference type="EMBL" id="JAHBCL010000005">
    <property type="protein sequence ID" value="MBS7525793.1"/>
    <property type="molecule type" value="Genomic_DNA"/>
</dbReference>
<keyword evidence="5 7" id="KW-0964">Secreted</keyword>
<keyword evidence="6 7" id="KW-0975">Bacterial flagellum</keyword>
<dbReference type="InterPro" id="IPR002371">
    <property type="entry name" value="FlgK"/>
</dbReference>
<comment type="subcellular location">
    <subcellularLocation>
        <location evidence="1 7">Bacterial flagellum</location>
    </subcellularLocation>
    <subcellularLocation>
        <location evidence="2 7">Secreted</location>
    </subcellularLocation>
</comment>
<dbReference type="RefSeq" id="WP_213235578.1">
    <property type="nucleotide sequence ID" value="NZ_JAHBCL010000005.1"/>
</dbReference>
<evidence type="ECO:0000259" key="10">
    <source>
        <dbReference type="Pfam" id="PF22638"/>
    </source>
</evidence>
<name>A0ABS5PKY8_9FIRM</name>
<comment type="caution">
    <text evidence="11">The sequence shown here is derived from an EMBL/GenBank/DDBJ whole genome shotgun (WGS) entry which is preliminary data.</text>
</comment>
<feature type="domain" description="Flagellar hook-associated protein FlgK helical" evidence="10">
    <location>
        <begin position="97"/>
        <end position="336"/>
    </location>
</feature>
<dbReference type="Pfam" id="PF00460">
    <property type="entry name" value="Flg_bb_rod"/>
    <property type="match status" value="1"/>
</dbReference>
<evidence type="ECO:0000256" key="6">
    <source>
        <dbReference type="ARBA" id="ARBA00023143"/>
    </source>
</evidence>
<protein>
    <recommendedName>
        <fullName evidence="4 7">Flagellar hook-associated protein 1</fullName>
        <shortName evidence="7">HAP1</shortName>
    </recommendedName>
</protein>
<dbReference type="InterPro" id="IPR010930">
    <property type="entry name" value="Flg_bb/hook_C_dom"/>
</dbReference>
<comment type="similarity">
    <text evidence="3 7">Belongs to the flagella basal body rod proteins family.</text>
</comment>
<evidence type="ECO:0000256" key="3">
    <source>
        <dbReference type="ARBA" id="ARBA00009677"/>
    </source>
</evidence>
<organism evidence="11 12">
    <name type="scientific">Fusibacter paucivorans</name>
    <dbReference type="NCBI Taxonomy" id="76009"/>
    <lineage>
        <taxon>Bacteria</taxon>
        <taxon>Bacillati</taxon>
        <taxon>Bacillota</taxon>
        <taxon>Clostridia</taxon>
        <taxon>Eubacteriales</taxon>
        <taxon>Eubacteriales Family XII. Incertae Sedis</taxon>
        <taxon>Fusibacter</taxon>
    </lineage>
</organism>
<dbReference type="Proteomes" id="UP000746471">
    <property type="component" value="Unassembled WGS sequence"/>
</dbReference>
<dbReference type="InterPro" id="IPR001444">
    <property type="entry name" value="Flag_bb_rod_N"/>
</dbReference>
<evidence type="ECO:0000256" key="2">
    <source>
        <dbReference type="ARBA" id="ARBA00004613"/>
    </source>
</evidence>
<keyword evidence="11" id="KW-0282">Flagellum</keyword>
<evidence type="ECO:0000259" key="8">
    <source>
        <dbReference type="Pfam" id="PF00460"/>
    </source>
</evidence>
<evidence type="ECO:0000256" key="5">
    <source>
        <dbReference type="ARBA" id="ARBA00022525"/>
    </source>
</evidence>
<evidence type="ECO:0000259" key="9">
    <source>
        <dbReference type="Pfam" id="PF06429"/>
    </source>
</evidence>
<dbReference type="InterPro" id="IPR053927">
    <property type="entry name" value="FlgK_helical"/>
</dbReference>
<evidence type="ECO:0000313" key="12">
    <source>
        <dbReference type="Proteomes" id="UP000746471"/>
    </source>
</evidence>
<evidence type="ECO:0000256" key="7">
    <source>
        <dbReference type="RuleBase" id="RU362065"/>
    </source>
</evidence>
<proteinExistence type="inferred from homology"/>
<feature type="domain" description="Flagellar basal-body/hook protein C-terminal" evidence="9">
    <location>
        <begin position="507"/>
        <end position="541"/>
    </location>
</feature>